<evidence type="ECO:0000313" key="3">
    <source>
        <dbReference type="Proteomes" id="UP000531594"/>
    </source>
</evidence>
<name>A0A7X0LU51_9BACI</name>
<feature type="domain" description="Rubrerythrin diiron-binding" evidence="1">
    <location>
        <begin position="23"/>
        <end position="77"/>
    </location>
</feature>
<protein>
    <submittedName>
        <fullName evidence="2">Rubrerythrin</fullName>
    </submittedName>
</protein>
<dbReference type="EMBL" id="JACHGK010000002">
    <property type="protein sequence ID" value="MBB6444178.1"/>
    <property type="molecule type" value="Genomic_DNA"/>
</dbReference>
<dbReference type="InterPro" id="IPR009078">
    <property type="entry name" value="Ferritin-like_SF"/>
</dbReference>
<evidence type="ECO:0000259" key="1">
    <source>
        <dbReference type="Pfam" id="PF02915"/>
    </source>
</evidence>
<sequence>MYPYINPYNDQYRQQQKLIGDIENAINGEFSAVQCYAALAALAPTEAVSKQILEIRDDEKKHLQQFMQIYSRLTGRQAQPSLSESCPNHYIEGLESAMQDEQHTVDFYLSISDETNNQYIKEIFRRAAADEQQHAVWFLYYFTKQMTE</sequence>
<dbReference type="Gene3D" id="1.20.5.420">
    <property type="entry name" value="Immunoglobulin FC, subunit C"/>
    <property type="match status" value="1"/>
</dbReference>
<dbReference type="RefSeq" id="WP_184522998.1">
    <property type="nucleotide sequence ID" value="NZ_JACHGK010000002.1"/>
</dbReference>
<dbReference type="Pfam" id="PF02915">
    <property type="entry name" value="Rubrerythrin"/>
    <property type="match status" value="2"/>
</dbReference>
<dbReference type="AlphaFoldDB" id="A0A7X0LU51"/>
<comment type="caution">
    <text evidence="2">The sequence shown here is derived from an EMBL/GenBank/DDBJ whole genome shotgun (WGS) entry which is preliminary data.</text>
</comment>
<keyword evidence="3" id="KW-1185">Reference proteome</keyword>
<dbReference type="SUPFAM" id="SSF47240">
    <property type="entry name" value="Ferritin-like"/>
    <property type="match status" value="1"/>
</dbReference>
<proteinExistence type="predicted"/>
<feature type="domain" description="Rubrerythrin diiron-binding" evidence="1">
    <location>
        <begin position="93"/>
        <end position="143"/>
    </location>
</feature>
<dbReference type="GO" id="GO:0046872">
    <property type="term" value="F:metal ion binding"/>
    <property type="evidence" value="ECO:0007669"/>
    <property type="project" value="InterPro"/>
</dbReference>
<dbReference type="Gene3D" id="6.10.140.1960">
    <property type="match status" value="1"/>
</dbReference>
<dbReference type="InterPro" id="IPR003251">
    <property type="entry name" value="Rr_diiron-bd_dom"/>
</dbReference>
<accession>A0A7X0LU51</accession>
<dbReference type="Proteomes" id="UP000531594">
    <property type="component" value="Unassembled WGS sequence"/>
</dbReference>
<dbReference type="CDD" id="cd00657">
    <property type="entry name" value="Ferritin_like"/>
    <property type="match status" value="1"/>
</dbReference>
<evidence type="ECO:0000313" key="2">
    <source>
        <dbReference type="EMBL" id="MBB6444178.1"/>
    </source>
</evidence>
<dbReference type="GO" id="GO:0016491">
    <property type="term" value="F:oxidoreductase activity"/>
    <property type="evidence" value="ECO:0007669"/>
    <property type="project" value="InterPro"/>
</dbReference>
<gene>
    <name evidence="2" type="ORF">HNR53_000786</name>
</gene>
<organism evidence="2 3">
    <name type="scientific">Bacillus benzoevorans</name>
    <dbReference type="NCBI Taxonomy" id="1456"/>
    <lineage>
        <taxon>Bacteria</taxon>
        <taxon>Bacillati</taxon>
        <taxon>Bacillota</taxon>
        <taxon>Bacilli</taxon>
        <taxon>Bacillales</taxon>
        <taxon>Bacillaceae</taxon>
        <taxon>Bacillus</taxon>
    </lineage>
</organism>
<reference evidence="2 3" key="1">
    <citation type="submission" date="2020-08" db="EMBL/GenBank/DDBJ databases">
        <title>Genomic Encyclopedia of Type Strains, Phase IV (KMG-IV): sequencing the most valuable type-strain genomes for metagenomic binning, comparative biology and taxonomic classification.</title>
        <authorList>
            <person name="Goeker M."/>
        </authorList>
    </citation>
    <scope>NUCLEOTIDE SEQUENCE [LARGE SCALE GENOMIC DNA]</scope>
    <source>
        <strain evidence="2 3">DSM 5391</strain>
    </source>
</reference>